<evidence type="ECO:0000313" key="6">
    <source>
        <dbReference type="Proteomes" id="UP000036987"/>
    </source>
</evidence>
<keyword evidence="2" id="KW-0732">Signal</keyword>
<dbReference type="AlphaFoldDB" id="A0A0K9Q0W8"/>
<sequence>MAVHLRSVASSPDPASPVSAHHITTVSVSLYMASSPFSIIVIVLLSISFLIPSSSQSDRECGEIPIHFPFSIDDGCGSPYYRRLLFCSTATNTLHVRTPSGVYPVQNISYSTDSSPHLIVSDPSMFSSCNSTYSSRWVPRNRNRVPRNRNQNRDRLSRLVISVEVEGRVISVGGGEQRFPIGLHISCNPRSDCIFEFELQSPWLVPVIPVACSTLAFTCSRLNLNMWSKIGRWRQGTVRNDRANRVVPDISCIYIFNNFSFLFPSPTLSISK</sequence>
<dbReference type="EMBL" id="LFYR01000244">
    <property type="protein sequence ID" value="KMZ74789.1"/>
    <property type="molecule type" value="Genomic_DNA"/>
</dbReference>
<feature type="transmembrane region" description="Helical" evidence="3">
    <location>
        <begin position="30"/>
        <end position="51"/>
    </location>
</feature>
<dbReference type="Proteomes" id="UP000036987">
    <property type="component" value="Unassembled WGS sequence"/>
</dbReference>
<evidence type="ECO:0000259" key="4">
    <source>
        <dbReference type="Pfam" id="PF13947"/>
    </source>
</evidence>
<keyword evidence="3" id="KW-0812">Transmembrane</keyword>
<dbReference type="GO" id="GO:0030247">
    <property type="term" value="F:polysaccharide binding"/>
    <property type="evidence" value="ECO:0007669"/>
    <property type="project" value="InterPro"/>
</dbReference>
<dbReference type="Pfam" id="PF13947">
    <property type="entry name" value="GUB_WAK_bind"/>
    <property type="match status" value="1"/>
</dbReference>
<dbReference type="InterPro" id="IPR025287">
    <property type="entry name" value="WAK_GUB"/>
</dbReference>
<keyword evidence="6" id="KW-1185">Reference proteome</keyword>
<keyword evidence="3" id="KW-0472">Membrane</keyword>
<comment type="subcellular location">
    <subcellularLocation>
        <location evidence="1">Membrane</location>
        <topology evidence="1">Single-pass membrane protein</topology>
    </subcellularLocation>
</comment>
<gene>
    <name evidence="5" type="ORF">ZOSMA_122G00570</name>
</gene>
<dbReference type="PANTHER" id="PTHR33355:SF5">
    <property type="entry name" value="F12F1.23 PROTEIN"/>
    <property type="match status" value="1"/>
</dbReference>
<accession>A0A0K9Q0W8</accession>
<proteinExistence type="predicted"/>
<name>A0A0K9Q0W8_ZOSMR</name>
<dbReference type="OrthoDB" id="1859206at2759"/>
<evidence type="ECO:0000313" key="5">
    <source>
        <dbReference type="EMBL" id="KMZ74789.1"/>
    </source>
</evidence>
<evidence type="ECO:0000256" key="3">
    <source>
        <dbReference type="SAM" id="Phobius"/>
    </source>
</evidence>
<dbReference type="GO" id="GO:0016020">
    <property type="term" value="C:membrane"/>
    <property type="evidence" value="ECO:0007669"/>
    <property type="project" value="UniProtKB-SubCell"/>
</dbReference>
<evidence type="ECO:0000256" key="1">
    <source>
        <dbReference type="ARBA" id="ARBA00004167"/>
    </source>
</evidence>
<dbReference type="PANTHER" id="PTHR33355">
    <property type="entry name" value="WALL-ASSOCIATED RECEPTOR KINASE CARBOXY-TERMINAL PROTEIN-RELATED"/>
    <property type="match status" value="1"/>
</dbReference>
<comment type="caution">
    <text evidence="5">The sequence shown here is derived from an EMBL/GenBank/DDBJ whole genome shotgun (WGS) entry which is preliminary data.</text>
</comment>
<reference evidence="6" key="1">
    <citation type="journal article" date="2016" name="Nature">
        <title>The genome of the seagrass Zostera marina reveals angiosperm adaptation to the sea.</title>
        <authorList>
            <person name="Olsen J.L."/>
            <person name="Rouze P."/>
            <person name="Verhelst B."/>
            <person name="Lin Y.-C."/>
            <person name="Bayer T."/>
            <person name="Collen J."/>
            <person name="Dattolo E."/>
            <person name="De Paoli E."/>
            <person name="Dittami S."/>
            <person name="Maumus F."/>
            <person name="Michel G."/>
            <person name="Kersting A."/>
            <person name="Lauritano C."/>
            <person name="Lohaus R."/>
            <person name="Toepel M."/>
            <person name="Tonon T."/>
            <person name="Vanneste K."/>
            <person name="Amirebrahimi M."/>
            <person name="Brakel J."/>
            <person name="Bostroem C."/>
            <person name="Chovatia M."/>
            <person name="Grimwood J."/>
            <person name="Jenkins J.W."/>
            <person name="Jueterbock A."/>
            <person name="Mraz A."/>
            <person name="Stam W.T."/>
            <person name="Tice H."/>
            <person name="Bornberg-Bauer E."/>
            <person name="Green P.J."/>
            <person name="Pearson G.A."/>
            <person name="Procaccini G."/>
            <person name="Duarte C.M."/>
            <person name="Schmutz J."/>
            <person name="Reusch T.B.H."/>
            <person name="Van de Peer Y."/>
        </authorList>
    </citation>
    <scope>NUCLEOTIDE SEQUENCE [LARGE SCALE GENOMIC DNA]</scope>
    <source>
        <strain evidence="6">cv. Finnish</strain>
    </source>
</reference>
<keyword evidence="3" id="KW-1133">Transmembrane helix</keyword>
<organism evidence="5 6">
    <name type="scientific">Zostera marina</name>
    <name type="common">Eelgrass</name>
    <dbReference type="NCBI Taxonomy" id="29655"/>
    <lineage>
        <taxon>Eukaryota</taxon>
        <taxon>Viridiplantae</taxon>
        <taxon>Streptophyta</taxon>
        <taxon>Embryophyta</taxon>
        <taxon>Tracheophyta</taxon>
        <taxon>Spermatophyta</taxon>
        <taxon>Magnoliopsida</taxon>
        <taxon>Liliopsida</taxon>
        <taxon>Zosteraceae</taxon>
        <taxon>Zostera</taxon>
    </lineage>
</organism>
<feature type="domain" description="Wall-associated receptor kinase galacturonan-binding" evidence="4">
    <location>
        <begin position="60"/>
        <end position="113"/>
    </location>
</feature>
<protein>
    <recommendedName>
        <fullName evidence="4">Wall-associated receptor kinase galacturonan-binding domain-containing protein</fullName>
    </recommendedName>
</protein>
<evidence type="ECO:0000256" key="2">
    <source>
        <dbReference type="ARBA" id="ARBA00022729"/>
    </source>
</evidence>